<dbReference type="AlphaFoldDB" id="A0A6M9PPN6"/>
<reference evidence="3 4" key="1">
    <citation type="submission" date="2018-04" db="EMBL/GenBank/DDBJ databases">
        <title>Polynucleobacter sp. UK-Long2-W17 genome.</title>
        <authorList>
            <person name="Hahn M.W."/>
        </authorList>
    </citation>
    <scope>NUCLEOTIDE SEQUENCE [LARGE SCALE GENOMIC DNA]</scope>
    <source>
        <strain evidence="3 4">UK-Long2-W17</strain>
    </source>
</reference>
<protein>
    <recommendedName>
        <fullName evidence="2">Bacterial Ig domain-containing protein</fullName>
    </recommendedName>
</protein>
<feature type="signal peptide" evidence="1">
    <location>
        <begin position="1"/>
        <end position="27"/>
    </location>
</feature>
<dbReference type="EMBL" id="CP028940">
    <property type="protein sequence ID" value="QKM60837.1"/>
    <property type="molecule type" value="Genomic_DNA"/>
</dbReference>
<dbReference type="KEGG" id="pard:DN92_07225"/>
<evidence type="ECO:0000313" key="3">
    <source>
        <dbReference type="EMBL" id="QKM60837.1"/>
    </source>
</evidence>
<feature type="chain" id="PRO_5026975324" description="Bacterial Ig domain-containing protein" evidence="1">
    <location>
        <begin position="28"/>
        <end position="702"/>
    </location>
</feature>
<name>A0A6M9PPN6_9BURK</name>
<dbReference type="SUPFAM" id="SSF49464">
    <property type="entry name" value="Carboxypeptidase regulatory domain-like"/>
    <property type="match status" value="1"/>
</dbReference>
<feature type="domain" description="Bacterial Ig" evidence="2">
    <location>
        <begin position="44"/>
        <end position="107"/>
    </location>
</feature>
<dbReference type="RefSeq" id="WP_173960598.1">
    <property type="nucleotide sequence ID" value="NZ_CBCSCC010000009.1"/>
</dbReference>
<accession>A0A6M9PPN6</accession>
<dbReference type="Pfam" id="PF17936">
    <property type="entry name" value="Big_6"/>
    <property type="match status" value="1"/>
</dbReference>
<evidence type="ECO:0000313" key="4">
    <source>
        <dbReference type="Proteomes" id="UP000501090"/>
    </source>
</evidence>
<organism evidence="3 4">
    <name type="scientific">Polynucleobacter arcticus</name>
    <dbReference type="NCBI Taxonomy" id="1743165"/>
    <lineage>
        <taxon>Bacteria</taxon>
        <taxon>Pseudomonadati</taxon>
        <taxon>Pseudomonadota</taxon>
        <taxon>Betaproteobacteria</taxon>
        <taxon>Burkholderiales</taxon>
        <taxon>Burkholderiaceae</taxon>
        <taxon>Polynucleobacter</taxon>
    </lineage>
</organism>
<evidence type="ECO:0000256" key="1">
    <source>
        <dbReference type="SAM" id="SignalP"/>
    </source>
</evidence>
<keyword evidence="4" id="KW-1185">Reference proteome</keyword>
<dbReference type="InterPro" id="IPR008969">
    <property type="entry name" value="CarboxyPept-like_regulatory"/>
</dbReference>
<sequence>MKSIYSIGICFKATTLLVLSMALISCGGGGGSSSSTTSSNSSLSGTAATGAPLAGATITVFDASGATVGTTTADSNGVYTLPVDTAKYKAPFTVQAQGTVGEGSTTIYSLAPTAGTANVNQVTNAIAASLSSSGDPAALTSGTTKTAADVSSADAAFSAALANLADALGVTGSFVSGTFNAAYDKLLDNVTIDARSNGGITITTSAGMQGGSNDLVAGANATAAYTSSAINSGALPNASNASNLPAFSAANMLAISDLESLRSKLQTCFALSASARGTVASPASACQGFDPQGTSDSYLHDGYYWRDATSSCSANSVGVFCQGLFGYMLTQSTYDNLKFLKPQIIRPLDSTGTLWVVKFPIQFAADNSLAAFGEAHGSSYMVVKKYPALASGGDEGWRFYGNQREVNSFIEANVQRIQNVFTGGVRYETGLNIYVNANALRTRGYSANVYPTKVVVSDASTVNPVLPSAGITLYNKGNLSNGQWQSACSGFMSISQSVSPAGCNAVLRLAYGMTGSYGVSSSSDSYLAFWPGTVGAASINGVPGFLSDAQINAIKPGQPFRFVITLSDNSTITYVNRVHFTPQNTQDALTASYPMFTTSSIDSMKTYVGTGGSFAVSWLPIATSRPYSSSIYWQNGTYVRTASLTQTEISANAVNVPCVGTGANACANSANWGGSSQSARGLAQIRSRDGRGFQYFSQIRQY</sequence>
<gene>
    <name evidence="3" type="ORF">DN92_07225</name>
</gene>
<dbReference type="InterPro" id="IPR041498">
    <property type="entry name" value="Big_6"/>
</dbReference>
<dbReference type="PROSITE" id="PS51257">
    <property type="entry name" value="PROKAR_LIPOPROTEIN"/>
    <property type="match status" value="1"/>
</dbReference>
<evidence type="ECO:0000259" key="2">
    <source>
        <dbReference type="Pfam" id="PF17936"/>
    </source>
</evidence>
<keyword evidence="1" id="KW-0732">Signal</keyword>
<dbReference type="Proteomes" id="UP000501090">
    <property type="component" value="Chromosome"/>
</dbReference>
<proteinExistence type="predicted"/>